<feature type="transmembrane region" description="Helical" evidence="8">
    <location>
        <begin position="269"/>
        <end position="290"/>
    </location>
</feature>
<dbReference type="Pfam" id="PF08395">
    <property type="entry name" value="7tm_7"/>
    <property type="match status" value="1"/>
</dbReference>
<evidence type="ECO:0000256" key="2">
    <source>
        <dbReference type="ARBA" id="ARBA00022475"/>
    </source>
</evidence>
<evidence type="ECO:0000256" key="8">
    <source>
        <dbReference type="RuleBase" id="RU363108"/>
    </source>
</evidence>
<keyword evidence="10" id="KW-1185">Reference proteome</keyword>
<dbReference type="PANTHER" id="PTHR21143">
    <property type="entry name" value="INVERTEBRATE GUSTATORY RECEPTOR"/>
    <property type="match status" value="1"/>
</dbReference>
<evidence type="ECO:0000256" key="6">
    <source>
        <dbReference type="ARBA" id="ARBA00023170"/>
    </source>
</evidence>
<evidence type="ECO:0000256" key="4">
    <source>
        <dbReference type="ARBA" id="ARBA00022989"/>
    </source>
</evidence>
<dbReference type="InterPro" id="IPR013604">
    <property type="entry name" value="7TM_chemorcpt"/>
</dbReference>
<name>A0ABP1N050_XYLVO</name>
<evidence type="ECO:0000313" key="10">
    <source>
        <dbReference type="Proteomes" id="UP001642520"/>
    </source>
</evidence>
<organism evidence="9 10">
    <name type="scientific">Xylocopa violacea</name>
    <name type="common">Violet carpenter bee</name>
    <name type="synonym">Apis violacea</name>
    <dbReference type="NCBI Taxonomy" id="135666"/>
    <lineage>
        <taxon>Eukaryota</taxon>
        <taxon>Metazoa</taxon>
        <taxon>Ecdysozoa</taxon>
        <taxon>Arthropoda</taxon>
        <taxon>Hexapoda</taxon>
        <taxon>Insecta</taxon>
        <taxon>Pterygota</taxon>
        <taxon>Neoptera</taxon>
        <taxon>Endopterygota</taxon>
        <taxon>Hymenoptera</taxon>
        <taxon>Apocrita</taxon>
        <taxon>Aculeata</taxon>
        <taxon>Apoidea</taxon>
        <taxon>Anthophila</taxon>
        <taxon>Apidae</taxon>
        <taxon>Xylocopa</taxon>
        <taxon>Xylocopa</taxon>
    </lineage>
</organism>
<comment type="function">
    <text evidence="8">Gustatory receptor which mediates acceptance or avoidance behavior, depending on its substrates.</text>
</comment>
<evidence type="ECO:0000256" key="5">
    <source>
        <dbReference type="ARBA" id="ARBA00023136"/>
    </source>
</evidence>
<keyword evidence="2 8" id="KW-1003">Cell membrane</keyword>
<gene>
    <name evidence="9" type="ORF">XYLVIOL_LOCUS952</name>
</gene>
<evidence type="ECO:0000256" key="7">
    <source>
        <dbReference type="ARBA" id="ARBA00023224"/>
    </source>
</evidence>
<comment type="caution">
    <text evidence="9">The sequence shown here is derived from an EMBL/GenBank/DDBJ whole genome shotgun (WGS) entry which is preliminary data.</text>
</comment>
<keyword evidence="3 8" id="KW-0812">Transmembrane</keyword>
<protein>
    <recommendedName>
        <fullName evidence="8">Gustatory receptor</fullName>
    </recommendedName>
</protein>
<keyword evidence="5 8" id="KW-0472">Membrane</keyword>
<feature type="transmembrane region" description="Helical" evidence="8">
    <location>
        <begin position="37"/>
        <end position="60"/>
    </location>
</feature>
<reference evidence="9 10" key="1">
    <citation type="submission" date="2024-08" db="EMBL/GenBank/DDBJ databases">
        <authorList>
            <person name="Will J Nash"/>
            <person name="Angela Man"/>
            <person name="Seanna McTaggart"/>
            <person name="Kendall Baker"/>
            <person name="Tom Barker"/>
            <person name="Leah Catchpole"/>
            <person name="Alex Durrant"/>
            <person name="Karim Gharbi"/>
            <person name="Naomi Irish"/>
            <person name="Gemy Kaithakottil"/>
            <person name="Debby Ku"/>
            <person name="Aaliyah Providence"/>
            <person name="Felix Shaw"/>
            <person name="David Swarbreck"/>
            <person name="Chris Watkins"/>
            <person name="Ann M. McCartney"/>
            <person name="Giulio Formenti"/>
            <person name="Alice Mouton"/>
            <person name="Noel Vella"/>
            <person name="Bjorn M von Reumont"/>
            <person name="Adriana Vella"/>
            <person name="Wilfried Haerty"/>
        </authorList>
    </citation>
    <scope>NUCLEOTIDE SEQUENCE [LARGE SCALE GENOMIC DNA]</scope>
</reference>
<comment type="similarity">
    <text evidence="8">Belongs to the insect chemoreceptor superfamily. Gustatory receptor (GR) family.</text>
</comment>
<keyword evidence="4 8" id="KW-1133">Transmembrane helix</keyword>
<dbReference type="Proteomes" id="UP001642520">
    <property type="component" value="Unassembled WGS sequence"/>
</dbReference>
<dbReference type="PANTHER" id="PTHR21143:SF121">
    <property type="entry name" value="GUSTATORY AND ODORANT RECEPTOR 21A"/>
    <property type="match status" value="1"/>
</dbReference>
<feature type="transmembrane region" description="Helical" evidence="8">
    <location>
        <begin position="157"/>
        <end position="180"/>
    </location>
</feature>
<dbReference type="EMBL" id="CAXAJV020001281">
    <property type="protein sequence ID" value="CAL7934317.1"/>
    <property type="molecule type" value="Genomic_DNA"/>
</dbReference>
<feature type="transmembrane region" description="Helical" evidence="8">
    <location>
        <begin position="124"/>
        <end position="145"/>
    </location>
</feature>
<sequence>MTSIGDISSIFSAGRLLGCTVLIATKDDIKVRRFRDVIFILFSMSLYFVSFIILLVYVLTHNDVDLKSMLLLFTRVLLFYSCLFTDASLTTLWNWKIRSVLSQLHNFDRVTKYDNPVKRNRLRITCRIIVIVTFLYWAIAGYLTYRIEIRVPVFRGIVYFIMNTSVNTQILIFAGILFLIGERFRHLCNIVTLSKEDKLIAANRSNGHLTLQQMWWLHCSLVNAAELINSVYAVQLLLWISMMSINVLSRIYSLNVLRLSDFGKFRETMLAIDCAINLTLITTVCHMTAYQANRVGELIFSPYSSVSMKRVFLQEHLEIAAYFQLRKVHFFTIAGIIRVDLPLLLSIFSAVTTYLVILS</sequence>
<keyword evidence="7 8" id="KW-0807">Transducer</keyword>
<feature type="transmembrane region" description="Helical" evidence="8">
    <location>
        <begin position="330"/>
        <end position="357"/>
    </location>
</feature>
<accession>A0ABP1N050</accession>
<feature type="transmembrane region" description="Helical" evidence="8">
    <location>
        <begin position="238"/>
        <end position="257"/>
    </location>
</feature>
<evidence type="ECO:0000313" key="9">
    <source>
        <dbReference type="EMBL" id="CAL7934317.1"/>
    </source>
</evidence>
<feature type="transmembrane region" description="Helical" evidence="8">
    <location>
        <begin position="72"/>
        <end position="95"/>
    </location>
</feature>
<comment type="subcellular location">
    <subcellularLocation>
        <location evidence="1 8">Cell membrane</location>
        <topology evidence="1 8">Multi-pass membrane protein</topology>
    </subcellularLocation>
</comment>
<keyword evidence="6 8" id="KW-0675">Receptor</keyword>
<evidence type="ECO:0000256" key="3">
    <source>
        <dbReference type="ARBA" id="ARBA00022692"/>
    </source>
</evidence>
<evidence type="ECO:0000256" key="1">
    <source>
        <dbReference type="ARBA" id="ARBA00004651"/>
    </source>
</evidence>
<proteinExistence type="inferred from homology"/>